<sequence>MHQALKGGCNKRTRWFVRDFTTALQGASTETVLTSDKAGESLFSSSIRPIRFVKRISEVHELEKSRHQRGIFLNKDKLLGCINKNTLLLQGLRRLRQSYAYYKQTKRLLLEDPGRQYSK</sequence>
<reference evidence="1" key="1">
    <citation type="journal article" date="2013" name="J. Plant Res.">
        <title>Effect of fungi and light on seed germination of three Opuntia species from semiarid lands of central Mexico.</title>
        <authorList>
            <person name="Delgado-Sanchez P."/>
            <person name="Jimenez-Bremont J.F."/>
            <person name="Guerrero-Gonzalez Mde L."/>
            <person name="Flores J."/>
        </authorList>
    </citation>
    <scope>NUCLEOTIDE SEQUENCE</scope>
    <source>
        <tissue evidence="1">Cladode</tissue>
    </source>
</reference>
<protein>
    <submittedName>
        <fullName evidence="1">Uncharacterized protein</fullName>
    </submittedName>
</protein>
<organism evidence="1">
    <name type="scientific">Opuntia streptacantha</name>
    <name type="common">Prickly pear cactus</name>
    <name type="synonym">Opuntia cardona</name>
    <dbReference type="NCBI Taxonomy" id="393608"/>
    <lineage>
        <taxon>Eukaryota</taxon>
        <taxon>Viridiplantae</taxon>
        <taxon>Streptophyta</taxon>
        <taxon>Embryophyta</taxon>
        <taxon>Tracheophyta</taxon>
        <taxon>Spermatophyta</taxon>
        <taxon>Magnoliopsida</taxon>
        <taxon>eudicotyledons</taxon>
        <taxon>Gunneridae</taxon>
        <taxon>Pentapetalae</taxon>
        <taxon>Caryophyllales</taxon>
        <taxon>Cactineae</taxon>
        <taxon>Cactaceae</taxon>
        <taxon>Opuntioideae</taxon>
        <taxon>Opuntia</taxon>
    </lineage>
</organism>
<dbReference type="AlphaFoldDB" id="A0A7C8ZCV4"/>
<evidence type="ECO:0000313" key="1">
    <source>
        <dbReference type="EMBL" id="MBA4640098.1"/>
    </source>
</evidence>
<reference evidence="1" key="2">
    <citation type="submission" date="2020-07" db="EMBL/GenBank/DDBJ databases">
        <authorList>
            <person name="Vera ALvarez R."/>
            <person name="Arias-Moreno D.M."/>
            <person name="Jimenez-Jacinto V."/>
            <person name="Jimenez-Bremont J.F."/>
            <person name="Swaminathan K."/>
            <person name="Moose S.P."/>
            <person name="Guerrero-Gonzalez M.L."/>
            <person name="Marino-Ramirez L."/>
            <person name="Landsman D."/>
            <person name="Rodriguez-Kessler M."/>
            <person name="Delgado-Sanchez P."/>
        </authorList>
    </citation>
    <scope>NUCLEOTIDE SEQUENCE</scope>
    <source>
        <tissue evidence="1">Cladode</tissue>
    </source>
</reference>
<name>A0A7C8ZCV4_OPUST</name>
<dbReference type="EMBL" id="GISG01117106">
    <property type="protein sequence ID" value="MBA4640098.1"/>
    <property type="molecule type" value="Transcribed_RNA"/>
</dbReference>
<accession>A0A7C8ZCV4</accession>
<proteinExistence type="predicted"/>